<dbReference type="AlphaFoldDB" id="A0A803PQB3"/>
<dbReference type="Proteomes" id="UP000596661">
    <property type="component" value="Chromosome 5"/>
</dbReference>
<dbReference type="InterPro" id="IPR043502">
    <property type="entry name" value="DNA/RNA_pol_sf"/>
</dbReference>
<evidence type="ECO:0000259" key="3">
    <source>
        <dbReference type="Pfam" id="PF13456"/>
    </source>
</evidence>
<dbReference type="InterPro" id="IPR026960">
    <property type="entry name" value="RVT-Znf"/>
</dbReference>
<dbReference type="GO" id="GO:0003676">
    <property type="term" value="F:nucleic acid binding"/>
    <property type="evidence" value="ECO:0007669"/>
    <property type="project" value="InterPro"/>
</dbReference>
<dbReference type="SUPFAM" id="SSF53098">
    <property type="entry name" value="Ribonuclease H-like"/>
    <property type="match status" value="1"/>
</dbReference>
<evidence type="ECO:0000259" key="4">
    <source>
        <dbReference type="Pfam" id="PF13966"/>
    </source>
</evidence>
<accession>A0A803PQB3</accession>
<feature type="transmembrane region" description="Helical" evidence="1">
    <location>
        <begin position="196"/>
        <end position="214"/>
    </location>
</feature>
<evidence type="ECO:0008006" key="7">
    <source>
        <dbReference type="Google" id="ProtNLM"/>
    </source>
</evidence>
<dbReference type="InterPro" id="IPR002156">
    <property type="entry name" value="RNaseH_domain"/>
</dbReference>
<sequence>MASSRKRTNNIHQLQKADGLWATWDNGLKDIIVQYFQDIFTAGNPNFDYVTTGIRYSITDLHNDMLLQPIGDDEVRLALFQMHPDKTLGTMAWDCLNDTNLVLIPKKKTPITMGDLRPIALCNVAYKIAAKVLANRMKTLVDQVISPTQSAFIPGCLISDNIMIAFEVMHYLKRKVHGKKCYMALKLDMSKAYDRVEWVFATLLFMVVMVWDLFSPLALQGCRVANGAPTISHMLFADDSYLFCQANSGAARSVMSLLRHFETASGQQVNLTKSSIFFSLNVQQDVRHQISSLLDTDEASNNNFYLGLPNIIGRNKKSILGFLKNKVINRINSWTGKLLSGAGKEILLETVFQSLPTYAMSVFLLPLGTCDEIEKLMARFWWKTTGSKGNDIILMNWNRLSQPKHEGGLGFHLLHDLNLAMLAKQGWRFLTHPNSSVTRIYKARYFPHDDYLSADLGRNPSFVWRSIWQAQSLVRLGGKTNHWYRFDVGHTVSSLFTVDARTWDIELVQVMFNHRDADLILSIPLSFSASGDFWSWSGEHSGNFSVKSAYRMLQDNKDRRSGVNNSGFWRNLWQLKIPPKVKNLLWRAASGVLPTCLNLRIKHVDIPSTCPVCHSAPETISHALLSCNFASCCWNSMGLPVGIALDDSFPTWLDNIFHKLDADHVCQVVMVCWSLWKARNSIVWKNKALIVANVLASARISLDHWIKAQDNTSLSSINFHNNGDGAELWTKPNTNTIKINVDSATFVSENRYGYGMVARNNSGILIDGKAGCNPGTFTPEVAEIIGIKEALSWIKSHNWHTVELEIDSLLSVQAIRSSIPLNSVFGVLVHDCQTLLSSIPSFKIHFVKRSANRLAHVVAKLSRSLSERSICVSNAPADLLDIMYSEC</sequence>
<evidence type="ECO:0000259" key="2">
    <source>
        <dbReference type="Pfam" id="PF00078"/>
    </source>
</evidence>
<dbReference type="Pfam" id="PF13456">
    <property type="entry name" value="RVT_3"/>
    <property type="match status" value="1"/>
</dbReference>
<dbReference type="InterPro" id="IPR044730">
    <property type="entry name" value="RNase_H-like_dom_plant"/>
</dbReference>
<name>A0A803PQB3_CANSA</name>
<dbReference type="Gene3D" id="3.30.420.10">
    <property type="entry name" value="Ribonuclease H-like superfamily/Ribonuclease H"/>
    <property type="match status" value="1"/>
</dbReference>
<dbReference type="SUPFAM" id="SSF56672">
    <property type="entry name" value="DNA/RNA polymerases"/>
    <property type="match status" value="1"/>
</dbReference>
<dbReference type="CDD" id="cd06222">
    <property type="entry name" value="RNase_H_like"/>
    <property type="match status" value="1"/>
</dbReference>
<dbReference type="PANTHER" id="PTHR33116">
    <property type="entry name" value="REVERSE TRANSCRIPTASE ZINC-BINDING DOMAIN-CONTAINING PROTEIN-RELATED-RELATED"/>
    <property type="match status" value="1"/>
</dbReference>
<keyword evidence="1" id="KW-0472">Membrane</keyword>
<dbReference type="GO" id="GO:0004523">
    <property type="term" value="F:RNA-DNA hybrid ribonuclease activity"/>
    <property type="evidence" value="ECO:0007669"/>
    <property type="project" value="InterPro"/>
</dbReference>
<dbReference type="Pfam" id="PF13966">
    <property type="entry name" value="zf-RVT"/>
    <property type="match status" value="1"/>
</dbReference>
<dbReference type="CDD" id="cd01650">
    <property type="entry name" value="RT_nLTR_like"/>
    <property type="match status" value="1"/>
</dbReference>
<feature type="domain" description="Reverse transcriptase" evidence="2">
    <location>
        <begin position="104"/>
        <end position="199"/>
    </location>
</feature>
<evidence type="ECO:0000256" key="1">
    <source>
        <dbReference type="SAM" id="Phobius"/>
    </source>
</evidence>
<dbReference type="InterPro" id="IPR000477">
    <property type="entry name" value="RT_dom"/>
</dbReference>
<protein>
    <recommendedName>
        <fullName evidence="7">Reverse transcriptase</fullName>
    </recommendedName>
</protein>
<dbReference type="Gramene" id="evm.model.05.407">
    <property type="protein sequence ID" value="cds.evm.model.05.407"/>
    <property type="gene ID" value="evm.TU.05.407"/>
</dbReference>
<evidence type="ECO:0000313" key="6">
    <source>
        <dbReference type="Proteomes" id="UP000596661"/>
    </source>
</evidence>
<proteinExistence type="predicted"/>
<dbReference type="InterPro" id="IPR012337">
    <property type="entry name" value="RNaseH-like_sf"/>
</dbReference>
<dbReference type="EMBL" id="UZAU01000420">
    <property type="status" value="NOT_ANNOTATED_CDS"/>
    <property type="molecule type" value="Genomic_DNA"/>
</dbReference>
<keyword evidence="6" id="KW-1185">Reference proteome</keyword>
<keyword evidence="1" id="KW-0812">Transmembrane</keyword>
<dbReference type="Pfam" id="PF00078">
    <property type="entry name" value="RVT_1"/>
    <property type="match status" value="1"/>
</dbReference>
<feature type="domain" description="RNase H type-1" evidence="3">
    <location>
        <begin position="740"/>
        <end position="861"/>
    </location>
</feature>
<dbReference type="PANTHER" id="PTHR33116:SF86">
    <property type="entry name" value="REVERSE TRANSCRIPTASE DOMAIN-CONTAINING PROTEIN"/>
    <property type="match status" value="1"/>
</dbReference>
<reference evidence="5" key="2">
    <citation type="submission" date="2021-03" db="UniProtKB">
        <authorList>
            <consortium name="EnsemblPlants"/>
        </authorList>
    </citation>
    <scope>IDENTIFICATION</scope>
</reference>
<dbReference type="InterPro" id="IPR036397">
    <property type="entry name" value="RNaseH_sf"/>
</dbReference>
<reference evidence="5" key="1">
    <citation type="submission" date="2018-11" db="EMBL/GenBank/DDBJ databases">
        <authorList>
            <person name="Grassa J C."/>
        </authorList>
    </citation>
    <scope>NUCLEOTIDE SEQUENCE [LARGE SCALE GENOMIC DNA]</scope>
</reference>
<dbReference type="EnsemblPlants" id="evm.model.05.407">
    <property type="protein sequence ID" value="cds.evm.model.05.407"/>
    <property type="gene ID" value="evm.TU.05.407"/>
</dbReference>
<keyword evidence="1" id="KW-1133">Transmembrane helix</keyword>
<feature type="domain" description="Reverse transcriptase zinc-binding" evidence="4">
    <location>
        <begin position="544"/>
        <end position="634"/>
    </location>
</feature>
<organism evidence="5 6">
    <name type="scientific">Cannabis sativa</name>
    <name type="common">Hemp</name>
    <name type="synonym">Marijuana</name>
    <dbReference type="NCBI Taxonomy" id="3483"/>
    <lineage>
        <taxon>Eukaryota</taxon>
        <taxon>Viridiplantae</taxon>
        <taxon>Streptophyta</taxon>
        <taxon>Embryophyta</taxon>
        <taxon>Tracheophyta</taxon>
        <taxon>Spermatophyta</taxon>
        <taxon>Magnoliopsida</taxon>
        <taxon>eudicotyledons</taxon>
        <taxon>Gunneridae</taxon>
        <taxon>Pentapetalae</taxon>
        <taxon>rosids</taxon>
        <taxon>fabids</taxon>
        <taxon>Rosales</taxon>
        <taxon>Cannabaceae</taxon>
        <taxon>Cannabis</taxon>
    </lineage>
</organism>
<evidence type="ECO:0000313" key="5">
    <source>
        <dbReference type="EnsemblPlants" id="cds.evm.model.05.407"/>
    </source>
</evidence>